<evidence type="ECO:0000313" key="1">
    <source>
        <dbReference type="EMBL" id="GGJ95488.1"/>
    </source>
</evidence>
<evidence type="ECO:0000313" key="2">
    <source>
        <dbReference type="Proteomes" id="UP000649739"/>
    </source>
</evidence>
<name>A0A8J3BBX4_9ACTN</name>
<proteinExistence type="predicted"/>
<dbReference type="RefSeq" id="WP_189170438.1">
    <property type="nucleotide sequence ID" value="NZ_BMQB01000005.1"/>
</dbReference>
<gene>
    <name evidence="1" type="ORF">GCM10010123_26620</name>
</gene>
<organism evidence="1 2">
    <name type="scientific">Pilimelia anulata</name>
    <dbReference type="NCBI Taxonomy" id="53371"/>
    <lineage>
        <taxon>Bacteria</taxon>
        <taxon>Bacillati</taxon>
        <taxon>Actinomycetota</taxon>
        <taxon>Actinomycetes</taxon>
        <taxon>Micromonosporales</taxon>
        <taxon>Micromonosporaceae</taxon>
        <taxon>Pilimelia</taxon>
    </lineage>
</organism>
<dbReference type="Proteomes" id="UP000649739">
    <property type="component" value="Unassembled WGS sequence"/>
</dbReference>
<keyword evidence="2" id="KW-1185">Reference proteome</keyword>
<reference evidence="1" key="2">
    <citation type="submission" date="2020-09" db="EMBL/GenBank/DDBJ databases">
        <authorList>
            <person name="Sun Q."/>
            <person name="Ohkuma M."/>
        </authorList>
    </citation>
    <scope>NUCLEOTIDE SEQUENCE</scope>
    <source>
        <strain evidence="1">JCM 3090</strain>
    </source>
</reference>
<accession>A0A8J3BBX4</accession>
<sequence length="62" mass="6421">MTTAVEQVATLGDQLRLLSAERPELAQQLLADLVQAVDDTTDGALSDRLDADALAGLGISPS</sequence>
<dbReference type="AlphaFoldDB" id="A0A8J3BBX4"/>
<comment type="caution">
    <text evidence="1">The sequence shown here is derived from an EMBL/GenBank/DDBJ whole genome shotgun (WGS) entry which is preliminary data.</text>
</comment>
<reference evidence="1" key="1">
    <citation type="journal article" date="2014" name="Int. J. Syst. Evol. Microbiol.">
        <title>Complete genome sequence of Corynebacterium casei LMG S-19264T (=DSM 44701T), isolated from a smear-ripened cheese.</title>
        <authorList>
            <consortium name="US DOE Joint Genome Institute (JGI-PGF)"/>
            <person name="Walter F."/>
            <person name="Albersmeier A."/>
            <person name="Kalinowski J."/>
            <person name="Ruckert C."/>
        </authorList>
    </citation>
    <scope>NUCLEOTIDE SEQUENCE</scope>
    <source>
        <strain evidence="1">JCM 3090</strain>
    </source>
</reference>
<protein>
    <submittedName>
        <fullName evidence="1">Uncharacterized protein</fullName>
    </submittedName>
</protein>
<dbReference type="EMBL" id="BMQB01000005">
    <property type="protein sequence ID" value="GGJ95488.1"/>
    <property type="molecule type" value="Genomic_DNA"/>
</dbReference>